<dbReference type="GeneID" id="3855032"/>
<dbReference type="InterPro" id="IPR011604">
    <property type="entry name" value="PDDEXK-like_dom_sf"/>
</dbReference>
<dbReference type="Proteomes" id="UP000248557">
    <property type="component" value="Unassembled WGS sequence"/>
</dbReference>
<dbReference type="OMA" id="NFPISWL"/>
<evidence type="ECO:0000313" key="3">
    <source>
        <dbReference type="Proteomes" id="UP000248557"/>
    </source>
</evidence>
<dbReference type="AlphaFoldDB" id="A0A328QAL4"/>
<protein>
    <submittedName>
        <fullName evidence="2">CRISPR-associated protein Cas4</fullName>
    </submittedName>
</protein>
<dbReference type="Pfam" id="PF01930">
    <property type="entry name" value="Cas_Cas4"/>
    <property type="match status" value="1"/>
</dbReference>
<dbReference type="RefSeq" id="WP_011405642.1">
    <property type="nucleotide sequence ID" value="NZ_CATZNA010000087.1"/>
</dbReference>
<feature type="domain" description="DUF83" evidence="1">
    <location>
        <begin position="41"/>
        <end position="222"/>
    </location>
</feature>
<name>A0A328QAL4_9EURY</name>
<accession>A0A328QAL4</accession>
<evidence type="ECO:0000259" key="1">
    <source>
        <dbReference type="Pfam" id="PF01930"/>
    </source>
</evidence>
<organism evidence="2 3">
    <name type="scientific">Methanosphaera stadtmanae</name>
    <dbReference type="NCBI Taxonomy" id="2317"/>
    <lineage>
        <taxon>Archaea</taxon>
        <taxon>Methanobacteriati</taxon>
        <taxon>Methanobacteriota</taxon>
        <taxon>Methanomada group</taxon>
        <taxon>Methanobacteria</taxon>
        <taxon>Methanobacteriales</taxon>
        <taxon>Methanobacteriaceae</taxon>
        <taxon>Methanosphaera</taxon>
    </lineage>
</organism>
<evidence type="ECO:0000313" key="2">
    <source>
        <dbReference type="EMBL" id="RAP03859.1"/>
    </source>
</evidence>
<comment type="caution">
    <text evidence="2">The sequence shown here is derived from an EMBL/GenBank/DDBJ whole genome shotgun (WGS) entry which is preliminary data.</text>
</comment>
<dbReference type="Gene3D" id="3.90.320.10">
    <property type="match status" value="1"/>
</dbReference>
<sequence length="227" mass="26387">MDLLELNSTYDNGRAHPTIHQVRIIGNQTNFPISWLNIQGYCEYSIYLENFQHIKLKANTAMLKGTRIHNQLEEEFQKDAISTTIDEIIETSQTEEVLSREFFVMSKEYGIRGFIDEIWLGPDSIVIIDDKPGDKAYFSMKNQVYAYALAFKNSICNDKKIECALRTRGTDNIFWREEFTKESEENIKNIIQHVQNLIAGEDDFIPTKNPNKCRVCRFNKVCPNNKS</sequence>
<reference evidence="2 3" key="1">
    <citation type="submission" date="2017-05" db="EMBL/GenBank/DDBJ databases">
        <title>Host range expansion of the Methanosphaera genus to humans and monogastric animals involves recent and extensive reduction in genome content.</title>
        <authorList>
            <person name="Hoedt E.C."/>
            <person name="Volmer J.G."/>
            <person name="Parks D.H."/>
            <person name="Rosewarne C.P."/>
            <person name="Denman S.E."/>
            <person name="Mcsweeney C.S."/>
            <person name="O Cuiv P."/>
            <person name="Hugenholtz P."/>
            <person name="Tyson G.W."/>
            <person name="Morrison M."/>
        </authorList>
    </citation>
    <scope>NUCLEOTIDE SEQUENCE [LARGE SCALE GENOMIC DNA]</scope>
    <source>
        <strain evidence="2 3">PA5</strain>
    </source>
</reference>
<dbReference type="EMBL" id="NGJK01000002">
    <property type="protein sequence ID" value="RAP03859.1"/>
    <property type="molecule type" value="Genomic_DNA"/>
</dbReference>
<gene>
    <name evidence="2" type="ORF">CA615_00115</name>
</gene>
<dbReference type="InterPro" id="IPR022765">
    <property type="entry name" value="Dna2/Cas4_DUF83"/>
</dbReference>
<proteinExistence type="predicted"/>